<reference evidence="1 2" key="1">
    <citation type="submission" date="2019-01" db="EMBL/GenBank/DDBJ databases">
        <authorList>
            <person name="Adair T.L."/>
            <person name="Lucas L.G."/>
            <person name="Young A.M."/>
            <person name="Antrich S.C."/>
            <person name="Baird A.G."/>
            <person name="Dunn E.L."/>
            <person name="Fernandes B.I."/>
            <person name="Fraley E.G."/>
            <person name="Ghanem A.X."/>
            <person name="Gilbert M.G."/>
            <person name="Morris T.B."/>
            <person name="Nortch B.D."/>
            <person name="Overcash M.E."/>
            <person name="Pavleszek K.E."/>
            <person name="Pellegrini L.I.O."/>
            <person name="Pham L.T."/>
            <person name="Rule L.S."/>
            <person name="Schultz E.M."/>
            <person name="Smith J."/>
            <person name="Thong B.J."/>
            <person name="Turner H.A."/>
            <person name="Walker G."/>
            <person name="Whitaker Z.J."/>
            <person name="Wilsey R.N."/>
            <person name="Yanney R.L."/>
            <person name="Klyczek K."/>
            <person name="Garlena R.A."/>
            <person name="Russell D.A."/>
            <person name="Pope W.H."/>
            <person name="Jacobs-Sera D."/>
            <person name="Hatfull G.F."/>
        </authorList>
    </citation>
    <scope>NUCLEOTIDE SEQUENCE [LARGE SCALE GENOMIC DNA]</scope>
</reference>
<sequence length="296" mass="32591">MTYWPDRPRILLSYAYLSGPLDQVSSRDVSNVDFLIDSGAFTAWSLGKQVNIGEYMDWLVANRKLINHAAALDVIGDWRGSAVNFDKMQSAIGDKVDIIPAWHLGSPLDELHRLCRENPYIAIGGCVPYAKTPKLLMRHLVQAHKVAREHGTGLHGLGITGKVTMTSLPWKSTDSSSWVGGHRFGQIGVSDRRGQTVDLPFGRKLTREATALVRTYGGAPERFQDKNFALIGKAGKAQGTADRTWLAHAAARSIMHQEGVLRARHGTEFNCYLASSPGHYNDYIIDGHALGSPFAR</sequence>
<name>A0A411CQJ1_9CAUD</name>
<dbReference type="RefSeq" id="YP_009819760.1">
    <property type="nucleotide sequence ID" value="NC_048152.1"/>
</dbReference>
<dbReference type="EMBL" id="MK411746">
    <property type="protein sequence ID" value="QAY16199.1"/>
    <property type="molecule type" value="Genomic_DNA"/>
</dbReference>
<accession>A0A411CQJ1</accession>
<keyword evidence="2" id="KW-1185">Reference proteome</keyword>
<organism evidence="1 2">
    <name type="scientific">Arthrobacter phage Sonali</name>
    <dbReference type="NCBI Taxonomy" id="2510495"/>
    <lineage>
        <taxon>Viruses</taxon>
        <taxon>Duplodnaviria</taxon>
        <taxon>Heunggongvirae</taxon>
        <taxon>Uroviricota</taxon>
        <taxon>Caudoviricetes</taxon>
        <taxon>Sonalivirus</taxon>
        <taxon>Sonalivirus sonali</taxon>
    </lineage>
</organism>
<gene>
    <name evidence="1" type="primary">87</name>
    <name evidence="1" type="ORF">SEA_SONALI_87</name>
</gene>
<dbReference type="KEGG" id="vg:55011178"/>
<proteinExistence type="predicted"/>
<protein>
    <submittedName>
        <fullName evidence="1">Queuine tRNA-ribosyltransferase</fullName>
    </submittedName>
</protein>
<dbReference type="GO" id="GO:0016740">
    <property type="term" value="F:transferase activity"/>
    <property type="evidence" value="ECO:0007669"/>
    <property type="project" value="UniProtKB-KW"/>
</dbReference>
<dbReference type="Proteomes" id="UP000289206">
    <property type="component" value="Segment"/>
</dbReference>
<keyword evidence="1" id="KW-0808">Transferase</keyword>
<evidence type="ECO:0000313" key="2">
    <source>
        <dbReference type="Proteomes" id="UP000289206"/>
    </source>
</evidence>
<evidence type="ECO:0000313" key="1">
    <source>
        <dbReference type="EMBL" id="QAY16199.1"/>
    </source>
</evidence>
<dbReference type="GeneID" id="55011178"/>